<dbReference type="Proteomes" id="UP000286045">
    <property type="component" value="Unassembled WGS sequence"/>
</dbReference>
<feature type="region of interest" description="Disordered" evidence="1">
    <location>
        <begin position="137"/>
        <end position="158"/>
    </location>
</feature>
<proteinExistence type="predicted"/>
<evidence type="ECO:0000313" key="3">
    <source>
        <dbReference type="EMBL" id="RWA04913.1"/>
    </source>
</evidence>
<accession>A0A439CRZ7</accession>
<evidence type="ECO:0000256" key="1">
    <source>
        <dbReference type="SAM" id="MobiDB-lite"/>
    </source>
</evidence>
<dbReference type="AlphaFoldDB" id="A0A439CRZ7"/>
<organism evidence="3 4">
    <name type="scientific">Xylaria grammica</name>
    <dbReference type="NCBI Taxonomy" id="363999"/>
    <lineage>
        <taxon>Eukaryota</taxon>
        <taxon>Fungi</taxon>
        <taxon>Dikarya</taxon>
        <taxon>Ascomycota</taxon>
        <taxon>Pezizomycotina</taxon>
        <taxon>Sordariomycetes</taxon>
        <taxon>Xylariomycetidae</taxon>
        <taxon>Xylariales</taxon>
        <taxon>Xylariaceae</taxon>
        <taxon>Xylaria</taxon>
    </lineage>
</organism>
<feature type="chain" id="PRO_5019388264" description="Infection structure specific protein" evidence="2">
    <location>
        <begin position="20"/>
        <end position="191"/>
    </location>
</feature>
<reference evidence="3 4" key="1">
    <citation type="submission" date="2018-12" db="EMBL/GenBank/DDBJ databases">
        <title>Draft genome sequence of Xylaria grammica IHI A82.</title>
        <authorList>
            <person name="Buettner E."/>
            <person name="Kellner H."/>
        </authorList>
    </citation>
    <scope>NUCLEOTIDE SEQUENCE [LARGE SCALE GENOMIC DNA]</scope>
    <source>
        <strain evidence="3 4">IHI A82</strain>
    </source>
</reference>
<gene>
    <name evidence="3" type="ORF">EKO27_g10188</name>
</gene>
<protein>
    <recommendedName>
        <fullName evidence="5">Infection structure specific protein</fullName>
    </recommendedName>
</protein>
<dbReference type="EMBL" id="RYZI01000501">
    <property type="protein sequence ID" value="RWA04913.1"/>
    <property type="molecule type" value="Genomic_DNA"/>
</dbReference>
<keyword evidence="2" id="KW-0732">Signal</keyword>
<keyword evidence="4" id="KW-1185">Reference proteome</keyword>
<comment type="caution">
    <text evidence="3">The sequence shown here is derived from an EMBL/GenBank/DDBJ whole genome shotgun (WGS) entry which is preliminary data.</text>
</comment>
<sequence length="191" mass="18598">MYATKVLLSVAAFASASLAQSYPHPECTSSISSFVSEAPSLPVALSPYLSSPLGGSTKTSGTVTTTLPPDTLADPEGYVELLCSAAAEVPSSLLPEFASWGSGLLSYGSAHLTDYLNNLLTGTAGFCQPTATPGGASNGTISATPAPTATGSTNSTTGAPTSVVTGAAARPTGVLVGAAAMGGLIGAAALL</sequence>
<feature type="compositionally biased region" description="Low complexity" evidence="1">
    <location>
        <begin position="139"/>
        <end position="158"/>
    </location>
</feature>
<dbReference type="STRING" id="363999.A0A439CRZ7"/>
<feature type="signal peptide" evidence="2">
    <location>
        <begin position="1"/>
        <end position="19"/>
    </location>
</feature>
<evidence type="ECO:0000313" key="4">
    <source>
        <dbReference type="Proteomes" id="UP000286045"/>
    </source>
</evidence>
<name>A0A439CRZ7_9PEZI</name>
<evidence type="ECO:0000256" key="2">
    <source>
        <dbReference type="SAM" id="SignalP"/>
    </source>
</evidence>
<evidence type="ECO:0008006" key="5">
    <source>
        <dbReference type="Google" id="ProtNLM"/>
    </source>
</evidence>